<keyword evidence="2" id="KW-1185">Reference proteome</keyword>
<comment type="caution">
    <text evidence="1">The sequence shown here is derived from an EMBL/GenBank/DDBJ whole genome shotgun (WGS) entry which is preliminary data.</text>
</comment>
<dbReference type="SUPFAM" id="SSF56529">
    <property type="entry name" value="FAH"/>
    <property type="match status" value="1"/>
</dbReference>
<evidence type="ECO:0000313" key="2">
    <source>
        <dbReference type="Proteomes" id="UP001501759"/>
    </source>
</evidence>
<dbReference type="Gene3D" id="3.90.850.10">
    <property type="entry name" value="Fumarylacetoacetase-like, C-terminal domain"/>
    <property type="match status" value="1"/>
</dbReference>
<dbReference type="EMBL" id="BAABKB010000030">
    <property type="protein sequence ID" value="GAA5028154.1"/>
    <property type="molecule type" value="Genomic_DNA"/>
</dbReference>
<sequence length="284" mass="30887">MTVLYEGTHDGERHVGFGAPEDTTLGLYPLGDTDLRAAILAAGGDVETLRAAVAAGRAPLRVPVEDVRLRPPLLPDSPGDALVGGFMQTHNVKVDDSTQSQPNWFFKGLGDSLKVSGERLRVPRGAVALTEEAEIVLVYVTDATGTPQYAGYTFGNDLTDIGRFKRHAGHLSYAKLCDAGVAPWLFLGTPPRQVTGEVTVVRDSAAAWRGTFTTGTKALHYGLRDMMAELFSYEGLSHPGRVHYVYIGADRSSFHSGFTMADQDRIEIDFTTHGVRLTHTVDWR</sequence>
<dbReference type="RefSeq" id="WP_345656382.1">
    <property type="nucleotide sequence ID" value="NZ_BAABKB010000030.1"/>
</dbReference>
<evidence type="ECO:0000313" key="1">
    <source>
        <dbReference type="EMBL" id="GAA5028154.1"/>
    </source>
</evidence>
<proteinExistence type="predicted"/>
<protein>
    <recommendedName>
        <fullName evidence="3">FAH family protein</fullName>
    </recommendedName>
</protein>
<accession>A0ABP9JF73</accession>
<name>A0ABP9JF73_9ACTN</name>
<gene>
    <name evidence="1" type="ORF">GCM10023335_65770</name>
</gene>
<organism evidence="1 2">
    <name type="scientific">Streptomyces siamensis</name>
    <dbReference type="NCBI Taxonomy" id="1274986"/>
    <lineage>
        <taxon>Bacteria</taxon>
        <taxon>Bacillati</taxon>
        <taxon>Actinomycetota</taxon>
        <taxon>Actinomycetes</taxon>
        <taxon>Kitasatosporales</taxon>
        <taxon>Streptomycetaceae</taxon>
        <taxon>Streptomyces</taxon>
    </lineage>
</organism>
<evidence type="ECO:0008006" key="3">
    <source>
        <dbReference type="Google" id="ProtNLM"/>
    </source>
</evidence>
<reference evidence="2" key="1">
    <citation type="journal article" date="2019" name="Int. J. Syst. Evol. Microbiol.">
        <title>The Global Catalogue of Microorganisms (GCM) 10K type strain sequencing project: providing services to taxonomists for standard genome sequencing and annotation.</title>
        <authorList>
            <consortium name="The Broad Institute Genomics Platform"/>
            <consortium name="The Broad Institute Genome Sequencing Center for Infectious Disease"/>
            <person name="Wu L."/>
            <person name="Ma J."/>
        </authorList>
    </citation>
    <scope>NUCLEOTIDE SEQUENCE [LARGE SCALE GENOMIC DNA]</scope>
    <source>
        <strain evidence="2">JCM 18409</strain>
    </source>
</reference>
<dbReference type="Proteomes" id="UP001501759">
    <property type="component" value="Unassembled WGS sequence"/>
</dbReference>
<dbReference type="InterPro" id="IPR036663">
    <property type="entry name" value="Fumarylacetoacetase_C_sf"/>
</dbReference>